<dbReference type="AlphaFoldDB" id="A0A074YRT4"/>
<feature type="compositionally biased region" description="Polar residues" evidence="1">
    <location>
        <begin position="433"/>
        <end position="445"/>
    </location>
</feature>
<accession>A0A074YRT4</accession>
<feature type="region of interest" description="Disordered" evidence="1">
    <location>
        <begin position="419"/>
        <end position="455"/>
    </location>
</feature>
<name>A0A074YRT4_AURSE</name>
<dbReference type="RefSeq" id="XP_013348964.1">
    <property type="nucleotide sequence ID" value="XM_013493510.1"/>
</dbReference>
<dbReference type="OrthoDB" id="5317787at2759"/>
<dbReference type="HOGENOM" id="CLU_033074_1_1_1"/>
<dbReference type="GeneID" id="25362058"/>
<feature type="region of interest" description="Disordered" evidence="1">
    <location>
        <begin position="224"/>
        <end position="257"/>
    </location>
</feature>
<protein>
    <submittedName>
        <fullName evidence="2">Uncharacterized protein</fullName>
    </submittedName>
</protein>
<feature type="compositionally biased region" description="Basic and acidic residues" evidence="1">
    <location>
        <begin position="224"/>
        <end position="243"/>
    </location>
</feature>
<feature type="compositionally biased region" description="Polar residues" evidence="1">
    <location>
        <begin position="76"/>
        <end position="85"/>
    </location>
</feature>
<evidence type="ECO:0000256" key="1">
    <source>
        <dbReference type="SAM" id="MobiDB-lite"/>
    </source>
</evidence>
<sequence>MHHHQTDLESLHSRDSTCSNSNSGSSYQSRQSHSTQGTQYSGPSSRPPFEHYKTCEGRLEGSRYEYCHQVEDPRTSTETYASTVPSEVDEDEDSLVFDGSCPLPRPEAYGNSAVPSTPSDFAELFPSERLLSIRHDDATPDGNMNLRIDTVYEDSRRSPVDVTLFHLRMHDLKARQFSLRRYCRESGREVCHSTRKCQKSGVERRMRIHRTLSNAFASLRSIADHKASRPSASERLKRSDSGHESLQSGKSIDLNQQASVPPGVGIRGCVSIPTNIIKLEFSNYAQVEIERCGSKSSKRYEFEYWGVHYAWRRIVDRIGAKQISFCLFRNNEDRLLARILPIPMSGMQQREELSKGGWVPPCTMDIIDGEIIQNHSEISDVVVAAGLIALVDDCIERRFHVRPARGVFNHTAKFRLDMDHVGSKRPGDEHANRPSTTSSTANHRSTPLRKGTCDM</sequence>
<gene>
    <name evidence="2" type="ORF">AUEXF2481DRAFT_137622</name>
</gene>
<organism evidence="2 3">
    <name type="scientific">Aureobasidium subglaciale (strain EXF-2481)</name>
    <name type="common">Aureobasidium pullulans var. subglaciale</name>
    <dbReference type="NCBI Taxonomy" id="1043005"/>
    <lineage>
        <taxon>Eukaryota</taxon>
        <taxon>Fungi</taxon>
        <taxon>Dikarya</taxon>
        <taxon>Ascomycota</taxon>
        <taxon>Pezizomycotina</taxon>
        <taxon>Dothideomycetes</taxon>
        <taxon>Dothideomycetidae</taxon>
        <taxon>Dothideales</taxon>
        <taxon>Saccotheciaceae</taxon>
        <taxon>Aureobasidium</taxon>
    </lineage>
</organism>
<evidence type="ECO:0000313" key="2">
    <source>
        <dbReference type="EMBL" id="KER00459.1"/>
    </source>
</evidence>
<evidence type="ECO:0000313" key="3">
    <source>
        <dbReference type="Proteomes" id="UP000030641"/>
    </source>
</evidence>
<feature type="compositionally biased region" description="Polar residues" evidence="1">
    <location>
        <begin position="244"/>
        <end position="257"/>
    </location>
</feature>
<dbReference type="OMA" id="EPLAHIC"/>
<feature type="compositionally biased region" description="Basic and acidic residues" evidence="1">
    <location>
        <begin position="1"/>
        <end position="15"/>
    </location>
</feature>
<keyword evidence="3" id="KW-1185">Reference proteome</keyword>
<feature type="region of interest" description="Disordered" evidence="1">
    <location>
        <begin position="72"/>
        <end position="94"/>
    </location>
</feature>
<feature type="compositionally biased region" description="Low complexity" evidence="1">
    <location>
        <begin position="16"/>
        <end position="35"/>
    </location>
</feature>
<dbReference type="InParanoid" id="A0A074YRT4"/>
<feature type="compositionally biased region" description="Basic and acidic residues" evidence="1">
    <location>
        <begin position="419"/>
        <end position="432"/>
    </location>
</feature>
<feature type="region of interest" description="Disordered" evidence="1">
    <location>
        <begin position="1"/>
        <end position="52"/>
    </location>
</feature>
<proteinExistence type="predicted"/>
<dbReference type="STRING" id="1043005.A0A074YRT4"/>
<dbReference type="EMBL" id="KL584749">
    <property type="protein sequence ID" value="KER00459.1"/>
    <property type="molecule type" value="Genomic_DNA"/>
</dbReference>
<dbReference type="Proteomes" id="UP000030641">
    <property type="component" value="Unassembled WGS sequence"/>
</dbReference>
<reference evidence="2 3" key="1">
    <citation type="journal article" date="2014" name="BMC Genomics">
        <title>Genome sequencing of four Aureobasidium pullulans varieties: biotechnological potential, stress tolerance, and description of new species.</title>
        <authorList>
            <person name="Gostin Ar C."/>
            <person name="Ohm R.A."/>
            <person name="Kogej T."/>
            <person name="Sonjak S."/>
            <person name="Turk M."/>
            <person name="Zajc J."/>
            <person name="Zalar P."/>
            <person name="Grube M."/>
            <person name="Sun H."/>
            <person name="Han J."/>
            <person name="Sharma A."/>
            <person name="Chiniquy J."/>
            <person name="Ngan C.Y."/>
            <person name="Lipzen A."/>
            <person name="Barry K."/>
            <person name="Grigoriev I.V."/>
            <person name="Gunde-Cimerman N."/>
        </authorList>
    </citation>
    <scope>NUCLEOTIDE SEQUENCE [LARGE SCALE GENOMIC DNA]</scope>
    <source>
        <strain evidence="2 3">EXF-2481</strain>
    </source>
</reference>